<dbReference type="PANTHER" id="PTHR21340">
    <property type="entry name" value="DIADENOSINE 5,5-P1,P4-TETRAPHOSPHATE PYROPHOSPHOHYDROLASE MUTT"/>
    <property type="match status" value="1"/>
</dbReference>
<reference evidence="3 4" key="1">
    <citation type="submission" date="2020-02" db="EMBL/GenBank/DDBJ databases">
        <title>Sequencing the genomes of 1000 actinobacteria strains.</title>
        <authorList>
            <person name="Klenk H.-P."/>
        </authorList>
    </citation>
    <scope>NUCLEOTIDE SEQUENCE [LARGE SCALE GENOMIC DNA]</scope>
    <source>
        <strain evidence="3 4">DSM 19609</strain>
    </source>
</reference>
<dbReference type="Pfam" id="PF00293">
    <property type="entry name" value="NUDIX"/>
    <property type="match status" value="1"/>
</dbReference>
<accession>A0ABX0SB29</accession>
<sequence length="294" mass="32248">MAKRGEILAAGTVVLRGEGSDCEVLVVHRPAYDDWSLPKGKLNPDEYGPVAAVRETLEETGYRARLLARLPDSRYEVAGRRKTVEWWLAAATDDPVADHDGEADLIEWWSVAQAIARLSYPDDVRVLTEALRVPPGVPFIIVRHSKAMARRQWKGPDCDRRLTERGRRQAKALADVFAAFGVRHLVSSSATRCVRTLTPYAQRAGLDVQTFTELSEESAAADPDGVTWAMSQVRAIAQASGEPLALCGHRPVLPAMLDFLGVALHKTPKPAEVIVFSMSERGQARATAHIAPKL</sequence>
<gene>
    <name evidence="3" type="ORF">FB473_000252</name>
</gene>
<comment type="caution">
    <text evidence="3">The sequence shown here is derived from an EMBL/GenBank/DDBJ whole genome shotgun (WGS) entry which is preliminary data.</text>
</comment>
<dbReference type="GO" id="GO:0035539">
    <property type="term" value="F:8-oxo-7,8-dihydrodeoxyguanosine triphosphate pyrophosphatase activity"/>
    <property type="evidence" value="ECO:0007669"/>
    <property type="project" value="UniProtKB-EC"/>
</dbReference>
<dbReference type="PROSITE" id="PS51462">
    <property type="entry name" value="NUDIX"/>
    <property type="match status" value="1"/>
</dbReference>
<dbReference type="InterPro" id="IPR013078">
    <property type="entry name" value="His_Pase_superF_clade-1"/>
</dbReference>
<feature type="domain" description="Nudix hydrolase" evidence="2">
    <location>
        <begin position="5"/>
        <end position="131"/>
    </location>
</feature>
<dbReference type="SMART" id="SM00855">
    <property type="entry name" value="PGAM"/>
    <property type="match status" value="1"/>
</dbReference>
<dbReference type="InterPro" id="IPR051325">
    <property type="entry name" value="Nudix_hydrolase_domain"/>
</dbReference>
<proteinExistence type="predicted"/>
<evidence type="ECO:0000313" key="3">
    <source>
        <dbReference type="EMBL" id="NIH55607.1"/>
    </source>
</evidence>
<evidence type="ECO:0000256" key="1">
    <source>
        <dbReference type="ARBA" id="ARBA00022801"/>
    </source>
</evidence>
<dbReference type="CDD" id="cd03673">
    <property type="entry name" value="NUDIX_Ap6A_hydrolase"/>
    <property type="match status" value="1"/>
</dbReference>
<keyword evidence="4" id="KW-1185">Reference proteome</keyword>
<dbReference type="Proteomes" id="UP000749311">
    <property type="component" value="Unassembled WGS sequence"/>
</dbReference>
<dbReference type="EC" id="3.6.1.55" evidence="3"/>
<dbReference type="PROSITE" id="PS00893">
    <property type="entry name" value="NUDIX_BOX"/>
    <property type="match status" value="1"/>
</dbReference>
<evidence type="ECO:0000313" key="4">
    <source>
        <dbReference type="Proteomes" id="UP000749311"/>
    </source>
</evidence>
<dbReference type="RefSeq" id="WP_167164091.1">
    <property type="nucleotide sequence ID" value="NZ_BAAAOO010000012.1"/>
</dbReference>
<dbReference type="EMBL" id="JAAMOZ010000001">
    <property type="protein sequence ID" value="NIH55607.1"/>
    <property type="molecule type" value="Genomic_DNA"/>
</dbReference>
<dbReference type="InterPro" id="IPR015797">
    <property type="entry name" value="NUDIX_hydrolase-like_dom_sf"/>
</dbReference>
<dbReference type="SUPFAM" id="SSF55811">
    <property type="entry name" value="Nudix"/>
    <property type="match status" value="1"/>
</dbReference>
<dbReference type="SUPFAM" id="SSF53254">
    <property type="entry name" value="Phosphoglycerate mutase-like"/>
    <property type="match status" value="1"/>
</dbReference>
<protein>
    <submittedName>
        <fullName evidence="3">8-oxo-dGTP diphosphatase</fullName>
        <ecNumber evidence="3">3.6.1.55</ecNumber>
    </submittedName>
</protein>
<dbReference type="PANTHER" id="PTHR21340:SF0">
    <property type="entry name" value="BIS(5'-NUCLEOSYL)-TETRAPHOSPHATASE [ASYMMETRICAL]"/>
    <property type="match status" value="1"/>
</dbReference>
<dbReference type="InterPro" id="IPR029033">
    <property type="entry name" value="His_PPase_superfam"/>
</dbReference>
<dbReference type="Gene3D" id="3.40.50.1240">
    <property type="entry name" value="Phosphoglycerate mutase-like"/>
    <property type="match status" value="1"/>
</dbReference>
<dbReference type="Pfam" id="PF00300">
    <property type="entry name" value="His_Phos_1"/>
    <property type="match status" value="1"/>
</dbReference>
<dbReference type="InterPro" id="IPR020084">
    <property type="entry name" value="NUDIX_hydrolase_CS"/>
</dbReference>
<dbReference type="Gene3D" id="3.90.79.10">
    <property type="entry name" value="Nucleoside Triphosphate Pyrophosphohydrolase"/>
    <property type="match status" value="1"/>
</dbReference>
<organism evidence="3 4">
    <name type="scientific">Brooklawnia cerclae</name>
    <dbReference type="NCBI Taxonomy" id="349934"/>
    <lineage>
        <taxon>Bacteria</taxon>
        <taxon>Bacillati</taxon>
        <taxon>Actinomycetota</taxon>
        <taxon>Actinomycetes</taxon>
        <taxon>Propionibacteriales</taxon>
        <taxon>Propionibacteriaceae</taxon>
        <taxon>Brooklawnia</taxon>
    </lineage>
</organism>
<dbReference type="CDD" id="cd07067">
    <property type="entry name" value="HP_PGM_like"/>
    <property type="match status" value="1"/>
</dbReference>
<keyword evidence="1 3" id="KW-0378">Hydrolase</keyword>
<dbReference type="InterPro" id="IPR000086">
    <property type="entry name" value="NUDIX_hydrolase_dom"/>
</dbReference>
<name>A0ABX0SB29_9ACTN</name>
<evidence type="ECO:0000259" key="2">
    <source>
        <dbReference type="PROSITE" id="PS51462"/>
    </source>
</evidence>